<dbReference type="EC" id="3.4.24.-" evidence="2"/>
<dbReference type="GO" id="GO:0008270">
    <property type="term" value="F:zinc ion binding"/>
    <property type="evidence" value="ECO:0007669"/>
    <property type="project" value="UniProtKB-UniRule"/>
</dbReference>
<dbReference type="CDD" id="cd04280">
    <property type="entry name" value="ZnMc_astacin_like"/>
    <property type="match status" value="1"/>
</dbReference>
<keyword evidence="2" id="KW-0732">Signal</keyword>
<dbReference type="InterPro" id="IPR001506">
    <property type="entry name" value="Peptidase_M12A"/>
</dbReference>
<comment type="cofactor">
    <cofactor evidence="1 2">
        <name>Zn(2+)</name>
        <dbReference type="ChEBI" id="CHEBI:29105"/>
    </cofactor>
    <text evidence="1 2">Binds 1 zinc ion per subunit.</text>
</comment>
<dbReference type="PANTHER" id="PTHR10127">
    <property type="entry name" value="DISCOIDIN, CUB, EGF, LAMININ , AND ZINC METALLOPROTEASE DOMAIN CONTAINING"/>
    <property type="match status" value="1"/>
</dbReference>
<feature type="active site" evidence="1">
    <location>
        <position position="163"/>
    </location>
</feature>
<feature type="domain" description="Peptidase M12A" evidence="3">
    <location>
        <begin position="60"/>
        <end position="224"/>
    </location>
</feature>
<dbReference type="InterPro" id="IPR034035">
    <property type="entry name" value="Astacin-like_dom"/>
</dbReference>
<comment type="caution">
    <text evidence="1">Lacks conserved residue(s) required for the propagation of feature annotation.</text>
</comment>
<sequence>MNTLIISFVIVFLLKAKALETDFIEYEGENEEDPETMPDLFQGDIAMKENEMAMLKIGINPMKFPQKLWENRTVPFSISKEYNFDERALIERSLITISSLTCINFKEHNISETNFIHFKPPEGKSGGCWSYVGKTGGEQIVSLQKKDKKSAHCFSSEGRIIHEILHAIGIYHEQSRPDRDKYIQIHWDNIIPKYKKNFKLVTKGKYSFDYDYNSVMHYGYFYFR</sequence>
<dbReference type="AlphaFoldDB" id="T1GR41"/>
<dbReference type="Proteomes" id="UP000015102">
    <property type="component" value="Unassembled WGS sequence"/>
</dbReference>
<feature type="binding site" evidence="1">
    <location>
        <position position="172"/>
    </location>
    <ligand>
        <name>Zn(2+)</name>
        <dbReference type="ChEBI" id="CHEBI:29105"/>
        <note>catalytic</note>
    </ligand>
</feature>
<keyword evidence="1 2" id="KW-0862">Zinc</keyword>
<feature type="signal peptide" evidence="2">
    <location>
        <begin position="1"/>
        <end position="18"/>
    </location>
</feature>
<keyword evidence="5" id="KW-1185">Reference proteome</keyword>
<reference evidence="5" key="1">
    <citation type="submission" date="2013-02" db="EMBL/GenBank/DDBJ databases">
        <authorList>
            <person name="Hughes D."/>
        </authorList>
    </citation>
    <scope>NUCLEOTIDE SEQUENCE</scope>
    <source>
        <strain>Durham</strain>
        <strain evidence="5">NC isolate 2 -- Noor lab</strain>
    </source>
</reference>
<evidence type="ECO:0000313" key="4">
    <source>
        <dbReference type="EnsemblMetazoa" id="MESCA006113-PA"/>
    </source>
</evidence>
<accession>T1GR41</accession>
<dbReference type="PROSITE" id="PS51864">
    <property type="entry name" value="ASTACIN"/>
    <property type="match status" value="1"/>
</dbReference>
<dbReference type="EMBL" id="CAQQ02074223">
    <property type="status" value="NOT_ANNOTATED_CDS"/>
    <property type="molecule type" value="Genomic_DNA"/>
</dbReference>
<dbReference type="SUPFAM" id="SSF55486">
    <property type="entry name" value="Metalloproteases ('zincins'), catalytic domain"/>
    <property type="match status" value="1"/>
</dbReference>
<feature type="binding site" evidence="1">
    <location>
        <position position="166"/>
    </location>
    <ligand>
        <name>Zn(2+)</name>
        <dbReference type="ChEBI" id="CHEBI:29105"/>
        <note>catalytic</note>
    </ligand>
</feature>
<evidence type="ECO:0000313" key="5">
    <source>
        <dbReference type="Proteomes" id="UP000015102"/>
    </source>
</evidence>
<dbReference type="Pfam" id="PF01400">
    <property type="entry name" value="Astacin"/>
    <property type="match status" value="1"/>
</dbReference>
<evidence type="ECO:0000256" key="2">
    <source>
        <dbReference type="RuleBase" id="RU361183"/>
    </source>
</evidence>
<dbReference type="HOGENOM" id="CLU_017286_2_3_1"/>
<organism evidence="4 5">
    <name type="scientific">Megaselia scalaris</name>
    <name type="common">Humpbacked fly</name>
    <name type="synonym">Phora scalaris</name>
    <dbReference type="NCBI Taxonomy" id="36166"/>
    <lineage>
        <taxon>Eukaryota</taxon>
        <taxon>Metazoa</taxon>
        <taxon>Ecdysozoa</taxon>
        <taxon>Arthropoda</taxon>
        <taxon>Hexapoda</taxon>
        <taxon>Insecta</taxon>
        <taxon>Pterygota</taxon>
        <taxon>Neoptera</taxon>
        <taxon>Endopterygota</taxon>
        <taxon>Diptera</taxon>
        <taxon>Brachycera</taxon>
        <taxon>Muscomorpha</taxon>
        <taxon>Platypezoidea</taxon>
        <taxon>Phoridae</taxon>
        <taxon>Megaseliini</taxon>
        <taxon>Megaselia</taxon>
    </lineage>
</organism>
<dbReference type="Gene3D" id="3.40.390.10">
    <property type="entry name" value="Collagenase (Catalytic Domain)"/>
    <property type="match status" value="1"/>
</dbReference>
<dbReference type="STRING" id="36166.T1GR41"/>
<dbReference type="PANTHER" id="PTHR10127:SF859">
    <property type="entry name" value="METALLOENDOPEPTIDASE"/>
    <property type="match status" value="1"/>
</dbReference>
<proteinExistence type="predicted"/>
<dbReference type="GO" id="GO:0004222">
    <property type="term" value="F:metalloendopeptidase activity"/>
    <property type="evidence" value="ECO:0007669"/>
    <property type="project" value="UniProtKB-UniRule"/>
</dbReference>
<dbReference type="InterPro" id="IPR024079">
    <property type="entry name" value="MetalloPept_cat_dom_sf"/>
</dbReference>
<evidence type="ECO:0000256" key="1">
    <source>
        <dbReference type="PROSITE-ProRule" id="PRU01211"/>
    </source>
</evidence>
<dbReference type="InterPro" id="IPR006026">
    <property type="entry name" value="Peptidase_Metallo"/>
</dbReference>
<name>T1GR41_MEGSC</name>
<dbReference type="PRINTS" id="PR00480">
    <property type="entry name" value="ASTACIN"/>
</dbReference>
<keyword evidence="1 2" id="KW-0645">Protease</keyword>
<keyword evidence="1 2" id="KW-0378">Hydrolase</keyword>
<dbReference type="EMBL" id="CAQQ02074222">
    <property type="status" value="NOT_ANNOTATED_CDS"/>
    <property type="molecule type" value="Genomic_DNA"/>
</dbReference>
<feature type="chain" id="PRO_5005147041" description="Metalloendopeptidase" evidence="2">
    <location>
        <begin position="19"/>
        <end position="224"/>
    </location>
</feature>
<dbReference type="SMART" id="SM00235">
    <property type="entry name" value="ZnMc"/>
    <property type="match status" value="1"/>
</dbReference>
<feature type="binding site" evidence="1">
    <location>
        <position position="162"/>
    </location>
    <ligand>
        <name>Zn(2+)</name>
        <dbReference type="ChEBI" id="CHEBI:29105"/>
        <note>catalytic</note>
    </ligand>
</feature>
<reference evidence="4" key="2">
    <citation type="submission" date="2015-06" db="UniProtKB">
        <authorList>
            <consortium name="EnsemblMetazoa"/>
        </authorList>
    </citation>
    <scope>IDENTIFICATION</scope>
</reference>
<protein>
    <recommendedName>
        <fullName evidence="2">Metalloendopeptidase</fullName>
        <ecNumber evidence="2">3.4.24.-</ecNumber>
    </recommendedName>
</protein>
<dbReference type="GO" id="GO:0006508">
    <property type="term" value="P:proteolysis"/>
    <property type="evidence" value="ECO:0007669"/>
    <property type="project" value="UniProtKB-KW"/>
</dbReference>
<keyword evidence="1 2" id="KW-0479">Metal-binding</keyword>
<evidence type="ECO:0000259" key="3">
    <source>
        <dbReference type="PROSITE" id="PS51864"/>
    </source>
</evidence>
<dbReference type="EnsemblMetazoa" id="MESCA006113-RA">
    <property type="protein sequence ID" value="MESCA006113-PA"/>
    <property type="gene ID" value="MESCA006113"/>
</dbReference>
<dbReference type="OMA" id="IRIGRTC"/>
<keyword evidence="1 2" id="KW-0482">Metalloprotease</keyword>